<dbReference type="AlphaFoldDB" id="U4L5L5"/>
<keyword evidence="3" id="KW-1185">Reference proteome</keyword>
<keyword evidence="1" id="KW-1133">Transmembrane helix</keyword>
<dbReference type="Proteomes" id="UP000018144">
    <property type="component" value="Unassembled WGS sequence"/>
</dbReference>
<name>U4L5L5_PYROM</name>
<dbReference type="OMA" id="IWTENTI"/>
<proteinExistence type="predicted"/>
<dbReference type="OrthoDB" id="3945378at2759"/>
<keyword evidence="1" id="KW-0812">Transmembrane</keyword>
<reference evidence="2 3" key="1">
    <citation type="journal article" date="2013" name="PLoS Genet.">
        <title>The genome and development-dependent transcriptomes of Pyronema confluens: a window into fungal evolution.</title>
        <authorList>
            <person name="Traeger S."/>
            <person name="Altegoer F."/>
            <person name="Freitag M."/>
            <person name="Gabaldon T."/>
            <person name="Kempken F."/>
            <person name="Kumar A."/>
            <person name="Marcet-Houben M."/>
            <person name="Poggeler S."/>
            <person name="Stajich J.E."/>
            <person name="Nowrousian M."/>
        </authorList>
    </citation>
    <scope>NUCLEOTIDE SEQUENCE [LARGE SCALE GENOMIC DNA]</scope>
    <source>
        <strain evidence="3">CBS 100304</strain>
        <tissue evidence="2">Vegetative mycelium</tissue>
    </source>
</reference>
<evidence type="ECO:0000256" key="1">
    <source>
        <dbReference type="SAM" id="Phobius"/>
    </source>
</evidence>
<sequence length="300" mass="33319">MASFTAVEAYTHFDKDEPDKCHLIGDPDVYDIGVRLGFYLQYLALMIHLWANPEAANSARSGLSIFTLEIFTNAYRTMSWEGSIVILEILILGSMTIGLTLSTLPDFILFTAKNSELYLWLMLGMLSMWTLSLPWVFLTKQNNGLKPGCDVSIPFLFISIKASNKTWQIFMKVSSCLSIPGAAALAISSSIALYLYYKKNDFGLGNDGNIRRREGDVNIDINADDFDEQVIMGLFERIAFLGITFFRLLATALSIAQVEHTIKKNQIDISSAPITSTGQFIPLLMGVYCAFGAIVSAVKR</sequence>
<protein>
    <submittedName>
        <fullName evidence="2">Uncharacterized protein</fullName>
    </submittedName>
</protein>
<feature type="transmembrane region" description="Helical" evidence="1">
    <location>
        <begin position="117"/>
        <end position="138"/>
    </location>
</feature>
<feature type="transmembrane region" description="Helical" evidence="1">
    <location>
        <begin position="279"/>
        <end position="298"/>
    </location>
</feature>
<accession>U4L5L5</accession>
<dbReference type="EMBL" id="HF935247">
    <property type="protein sequence ID" value="CCX05340.1"/>
    <property type="molecule type" value="Genomic_DNA"/>
</dbReference>
<organism evidence="2 3">
    <name type="scientific">Pyronema omphalodes (strain CBS 100304)</name>
    <name type="common">Pyronema confluens</name>
    <dbReference type="NCBI Taxonomy" id="1076935"/>
    <lineage>
        <taxon>Eukaryota</taxon>
        <taxon>Fungi</taxon>
        <taxon>Dikarya</taxon>
        <taxon>Ascomycota</taxon>
        <taxon>Pezizomycotina</taxon>
        <taxon>Pezizomycetes</taxon>
        <taxon>Pezizales</taxon>
        <taxon>Pyronemataceae</taxon>
        <taxon>Pyronema</taxon>
    </lineage>
</organism>
<gene>
    <name evidence="2" type="ORF">PCON_04927</name>
</gene>
<keyword evidence="1" id="KW-0472">Membrane</keyword>
<feature type="transmembrane region" description="Helical" evidence="1">
    <location>
        <begin position="238"/>
        <end position="258"/>
    </location>
</feature>
<feature type="transmembrane region" description="Helical" evidence="1">
    <location>
        <begin position="169"/>
        <end position="197"/>
    </location>
</feature>
<evidence type="ECO:0000313" key="2">
    <source>
        <dbReference type="EMBL" id="CCX05340.1"/>
    </source>
</evidence>
<feature type="transmembrane region" description="Helical" evidence="1">
    <location>
        <begin position="84"/>
        <end position="105"/>
    </location>
</feature>
<evidence type="ECO:0000313" key="3">
    <source>
        <dbReference type="Proteomes" id="UP000018144"/>
    </source>
</evidence>